<dbReference type="CDD" id="cd22152">
    <property type="entry name" value="F-box_AtAFR-like"/>
    <property type="match status" value="1"/>
</dbReference>
<dbReference type="InterPro" id="IPR057499">
    <property type="entry name" value="Kelch_FKB95"/>
</dbReference>
<reference evidence="3" key="1">
    <citation type="journal article" date="2011" name="Nat. Genet.">
        <title>The Arabidopsis lyrata genome sequence and the basis of rapid genome size change.</title>
        <authorList>
            <person name="Hu T.T."/>
            <person name="Pattyn P."/>
            <person name="Bakker E.G."/>
            <person name="Cao J."/>
            <person name="Cheng J.-F."/>
            <person name="Clark R.M."/>
            <person name="Fahlgren N."/>
            <person name="Fawcett J.A."/>
            <person name="Grimwood J."/>
            <person name="Gundlach H."/>
            <person name="Haberer G."/>
            <person name="Hollister J.D."/>
            <person name="Ossowski S."/>
            <person name="Ottilar R.P."/>
            <person name="Salamov A.A."/>
            <person name="Schneeberger K."/>
            <person name="Spannagl M."/>
            <person name="Wang X."/>
            <person name="Yang L."/>
            <person name="Nasrallah M.E."/>
            <person name="Bergelson J."/>
            <person name="Carrington J.C."/>
            <person name="Gaut B.S."/>
            <person name="Schmutz J."/>
            <person name="Mayer K.F.X."/>
            <person name="Van de Peer Y."/>
            <person name="Grigoriev I.V."/>
            <person name="Nordborg M."/>
            <person name="Weigel D."/>
            <person name="Guo Y.-L."/>
        </authorList>
    </citation>
    <scope>NUCLEOTIDE SEQUENCE [LARGE SCALE GENOMIC DNA]</scope>
    <source>
        <strain evidence="3">cv. MN47</strain>
    </source>
</reference>
<dbReference type="Gramene" id="scaffold_200719.1">
    <property type="protein sequence ID" value="scaffold_200719.1"/>
    <property type="gene ID" value="scaffold_200719.1"/>
</dbReference>
<evidence type="ECO:0000259" key="1">
    <source>
        <dbReference type="SMART" id="SM00256"/>
    </source>
</evidence>
<keyword evidence="3" id="KW-1185">Reference proteome</keyword>
<protein>
    <recommendedName>
        <fullName evidence="1">F-box domain-containing protein</fullName>
    </recommendedName>
</protein>
<dbReference type="HOGENOM" id="CLU_032521_1_2_1"/>
<proteinExistence type="predicted"/>
<dbReference type="EMBL" id="GL348714">
    <property type="protein sequence ID" value="EFH62947.1"/>
    <property type="molecule type" value="Genomic_DNA"/>
</dbReference>
<dbReference type="InterPro" id="IPR001810">
    <property type="entry name" value="F-box_dom"/>
</dbReference>
<dbReference type="InterPro" id="IPR015915">
    <property type="entry name" value="Kelch-typ_b-propeller"/>
</dbReference>
<dbReference type="OrthoDB" id="45365at2759"/>
<dbReference type="AlphaFoldDB" id="D7KXX2"/>
<name>D7KXX2_ARALL</name>
<dbReference type="Pfam" id="PF25210">
    <property type="entry name" value="Kelch_FKB95"/>
    <property type="match status" value="1"/>
</dbReference>
<dbReference type="eggNOG" id="KOG1072">
    <property type="taxonomic scope" value="Eukaryota"/>
</dbReference>
<dbReference type="KEGG" id="aly:9322754"/>
<dbReference type="Proteomes" id="UP000008694">
    <property type="component" value="Unassembled WGS sequence"/>
</dbReference>
<dbReference type="InterPro" id="IPR050354">
    <property type="entry name" value="F-box/kelch-repeat_ARATH"/>
</dbReference>
<accession>D7KXX2</accession>
<dbReference type="Gene3D" id="2.120.10.80">
    <property type="entry name" value="Kelch-type beta propeller"/>
    <property type="match status" value="1"/>
</dbReference>
<evidence type="ECO:0000313" key="2">
    <source>
        <dbReference type="EMBL" id="EFH62947.1"/>
    </source>
</evidence>
<dbReference type="SUPFAM" id="SSF81383">
    <property type="entry name" value="F-box domain"/>
    <property type="match status" value="1"/>
</dbReference>
<dbReference type="Pfam" id="PF00646">
    <property type="entry name" value="F-box"/>
    <property type="match status" value="1"/>
</dbReference>
<dbReference type="PANTHER" id="PTHR24414:SF157">
    <property type="entry name" value="F-BOX DOMAIN-CONTAINING PROTEIN"/>
    <property type="match status" value="1"/>
</dbReference>
<dbReference type="SUPFAM" id="SSF117281">
    <property type="entry name" value="Kelch motif"/>
    <property type="match status" value="1"/>
</dbReference>
<feature type="domain" description="F-box" evidence="1">
    <location>
        <begin position="17"/>
        <end position="57"/>
    </location>
</feature>
<sequence>MDPSQTKKDTSPLFLSLPDDIILTCLARISRSYYPKLVLVCKKFRSLIVSKELIDARIHLDTHETVFQIRLQLTKNHFPSWYTLWIKPGQILTNQLEEKKTTSNKNIRLVKIPSCYSYVPSRIRWPGSEMYGISLSSTPSSIMEFQNKETGLWCKAPDMRVAREKAIAGVLDGKIYVMGGAGADESVNWGEVFDPKTQTWESLHDPGAEHRFSSIRKIGMIEGEIYVLSNEEWDSVYDPKEGKWDVTRRTFVHCIIDDVWYYYGQESCLWYDTNSDQWRMVRGLATFNENCGYRMIDIANYNGKLLILWDNKHDSFLLKDIWCAVITLERRNGNDEVWGNVEWASIVLTVPRSYVFFCGRGFES</sequence>
<dbReference type="SMART" id="SM00256">
    <property type="entry name" value="FBOX"/>
    <property type="match status" value="1"/>
</dbReference>
<dbReference type="InterPro" id="IPR036047">
    <property type="entry name" value="F-box-like_dom_sf"/>
</dbReference>
<organism evidence="3">
    <name type="scientific">Arabidopsis lyrata subsp. lyrata</name>
    <name type="common">Lyre-leaved rock-cress</name>
    <dbReference type="NCBI Taxonomy" id="81972"/>
    <lineage>
        <taxon>Eukaryota</taxon>
        <taxon>Viridiplantae</taxon>
        <taxon>Streptophyta</taxon>
        <taxon>Embryophyta</taxon>
        <taxon>Tracheophyta</taxon>
        <taxon>Spermatophyta</taxon>
        <taxon>Magnoliopsida</taxon>
        <taxon>eudicotyledons</taxon>
        <taxon>Gunneridae</taxon>
        <taxon>Pentapetalae</taxon>
        <taxon>rosids</taxon>
        <taxon>malvids</taxon>
        <taxon>Brassicales</taxon>
        <taxon>Brassicaceae</taxon>
        <taxon>Camelineae</taxon>
        <taxon>Arabidopsis</taxon>
    </lineage>
</organism>
<dbReference type="PANTHER" id="PTHR24414">
    <property type="entry name" value="F-BOX/KELCH-REPEAT PROTEIN SKIP4"/>
    <property type="match status" value="1"/>
</dbReference>
<evidence type="ECO:0000313" key="3">
    <source>
        <dbReference type="Proteomes" id="UP000008694"/>
    </source>
</evidence>
<gene>
    <name evidence="2" type="ORF">ARALYDRAFT_893645</name>
</gene>